<dbReference type="AlphaFoldDB" id="A0A089MKQ9"/>
<dbReference type="Proteomes" id="UP000029518">
    <property type="component" value="Chromosome"/>
</dbReference>
<evidence type="ECO:0000313" key="1">
    <source>
        <dbReference type="EMBL" id="AIQ57144.1"/>
    </source>
</evidence>
<dbReference type="HOGENOM" id="CLU_010993_0_0_9"/>
<dbReference type="PANTHER" id="PTHR36848:SF2">
    <property type="entry name" value="SECRETED PROTEIN"/>
    <property type="match status" value="1"/>
</dbReference>
<accession>A0A089MKQ9</accession>
<protein>
    <recommendedName>
        <fullName evidence="3">Glycoside hydrolase</fullName>
    </recommendedName>
</protein>
<dbReference type="EMBL" id="CP009285">
    <property type="protein sequence ID" value="AIQ57144.1"/>
    <property type="molecule type" value="Genomic_DNA"/>
</dbReference>
<gene>
    <name evidence="1" type="ORF">PBOR_09520</name>
</gene>
<name>A0A089MKQ9_PAEBO</name>
<sequence length="1039" mass="115087">MSKLWEKLASPPAEYRSAPLWSWNDKLEQAELERQIEEMHAAGIGGFFMHARGGLQTPYMGEAWMEAVRASIAKGRELGMNAWFYDENGWPSGFADGEVPAKGIAYQQKMLAWEKPPFRYPVERAIACYSLESASGEYRLLPPEDSGAAELAMYYEVNPYYTDTLSKLAVGEFITAAYERYWDEFGQLEAEGAALPGIFTDEPQFARGRLPWSFELEDAFFTRSGYAVQEILPALFFSQRRSNKARYDYWGTVTAMFTEAYARQIGDFCAAKGWAATGHVVDEQELMHQVTSVGDPMAFYEYLQIPGCDWLGRFVGEEPLVPKQVSSAARQTGKKRTITESFGCSGWNVSFQDLKRIGEWQFVHGINFLCQHLQGYSLRGLRKRDYPPSLFYQQPWWKDYRGFNDYFARLSMILAEGTGRAEVLLLHPVRSAWLAQCGEDTSAIVPYHEAFARLTRWLCQALIEHDYGSESIIARHGRVSEGQFIVGEAAYRTVIIPPSLTLDRVTAALLQEFVEQGGHLVACGPAPALVSGEESRGLEGLLKDAVQPEWNAESLCSAVTAVSAPFVQITNEKGEKLASDTLNVRSVTLEDSVVYYIVNSGTESCGNVNIELRQRGRVSLIDPETGSITALGSEAAAQGRRVTLPLYAAHSLLLKVDEDEAADAGEVAVADGAGEADDTEDGKAGADWDKAAERREQAAILELGSEWTVAAAELNSLTLDTARMRLDGGEWSAEQPVIFIQEQLLAHGRAAAVELEFRFRADSSLLELQELYLALEQPEEMELLLNGQPLSPADCGWWRDISFRTLPIAGMVVAGENILQLSTRFSPSSELLAKLEKAKLFEAEGNNLTFGQEFESIYIVGAFGVESAAPYTYGERRAVFTEGPFKLTALPESVTAGDLVPQGFPFFAGTLTLEQSVHINEGAALPASWSFQSPPDTIVSRLFINGTEVRRFLWEPYTAGISGLLHAGENRIRLELTGSCRNLLGPHHHIKGEVYKVGPDSFKDKPGWTDKDLEPDTLVYQERYAFVRFGLSSAPVLGG</sequence>
<organism evidence="1 2">
    <name type="scientific">Paenibacillus borealis</name>
    <dbReference type="NCBI Taxonomy" id="160799"/>
    <lineage>
        <taxon>Bacteria</taxon>
        <taxon>Bacillati</taxon>
        <taxon>Bacillota</taxon>
        <taxon>Bacilli</taxon>
        <taxon>Bacillales</taxon>
        <taxon>Paenibacillaceae</taxon>
        <taxon>Paenibacillus</taxon>
    </lineage>
</organism>
<dbReference type="RefSeq" id="WP_042211402.1">
    <property type="nucleotide sequence ID" value="NZ_CP009285.1"/>
</dbReference>
<keyword evidence="2" id="KW-1185">Reference proteome</keyword>
<evidence type="ECO:0008006" key="3">
    <source>
        <dbReference type="Google" id="ProtNLM"/>
    </source>
</evidence>
<dbReference type="KEGG" id="pbd:PBOR_09520"/>
<dbReference type="Pfam" id="PF17132">
    <property type="entry name" value="Glyco_hydro_106"/>
    <property type="match status" value="1"/>
</dbReference>
<dbReference type="InterPro" id="IPR029062">
    <property type="entry name" value="Class_I_gatase-like"/>
</dbReference>
<reference evidence="1" key="1">
    <citation type="submission" date="2014-08" db="EMBL/GenBank/DDBJ databases">
        <title>Comparative genomics of the Paenibacillus odorifer group.</title>
        <authorList>
            <person name="den Bakker H.C."/>
            <person name="Tsai Y.-C.Y.-C."/>
            <person name="Martin N."/>
            <person name="Korlach J."/>
            <person name="Wiedmann M."/>
        </authorList>
    </citation>
    <scope>NUCLEOTIDE SEQUENCE [LARGE SCALE GENOMIC DNA]</scope>
    <source>
        <strain evidence="1">DSM 13188</strain>
    </source>
</reference>
<evidence type="ECO:0000313" key="2">
    <source>
        <dbReference type="Proteomes" id="UP000029518"/>
    </source>
</evidence>
<proteinExistence type="predicted"/>
<dbReference type="PANTHER" id="PTHR36848">
    <property type="entry name" value="DNA-BINDING PROTEIN (PUTATIVE SECRETED PROTEIN)-RELATED"/>
    <property type="match status" value="1"/>
</dbReference>
<dbReference type="InterPro" id="IPR053161">
    <property type="entry name" value="Ulvan_degrading_GH"/>
</dbReference>
<dbReference type="Gene3D" id="3.40.50.880">
    <property type="match status" value="1"/>
</dbReference>
<dbReference type="OrthoDB" id="9761519at2"/>